<dbReference type="Proteomes" id="UP000199011">
    <property type="component" value="Unassembled WGS sequence"/>
</dbReference>
<evidence type="ECO:0000313" key="2">
    <source>
        <dbReference type="Proteomes" id="UP000199011"/>
    </source>
</evidence>
<dbReference type="EMBL" id="FOVO01000065">
    <property type="protein sequence ID" value="SFO09688.1"/>
    <property type="molecule type" value="Genomic_DNA"/>
</dbReference>
<gene>
    <name evidence="1" type="ORF">SAMN05421579_1656</name>
</gene>
<keyword evidence="2" id="KW-1185">Reference proteome</keyword>
<name>A0A1I5EDJ7_9GAMM</name>
<reference evidence="2" key="1">
    <citation type="submission" date="2016-10" db="EMBL/GenBank/DDBJ databases">
        <authorList>
            <person name="Varghese N."/>
            <person name="Submissions S."/>
        </authorList>
    </citation>
    <scope>NUCLEOTIDE SEQUENCE [LARGE SCALE GENOMIC DNA]</scope>
    <source>
        <strain evidence="2">DSM 16522</strain>
    </source>
</reference>
<accession>A0A1I5EDJ7</accession>
<proteinExistence type="predicted"/>
<dbReference type="Pfam" id="PF14855">
    <property type="entry name" value="PapJ"/>
    <property type="match status" value="1"/>
</dbReference>
<dbReference type="AlphaFoldDB" id="A0A1I5EDJ7"/>
<dbReference type="STRING" id="53341.SAMN05421579_1656"/>
<organism evidence="1 2">
    <name type="scientific">Xenorhabdus japonica</name>
    <dbReference type="NCBI Taxonomy" id="53341"/>
    <lineage>
        <taxon>Bacteria</taxon>
        <taxon>Pseudomonadati</taxon>
        <taxon>Pseudomonadota</taxon>
        <taxon>Gammaproteobacteria</taxon>
        <taxon>Enterobacterales</taxon>
        <taxon>Morganellaceae</taxon>
        <taxon>Xenorhabdus</taxon>
    </lineage>
</organism>
<dbReference type="InterPro" id="IPR029224">
    <property type="entry name" value="PapJ"/>
</dbReference>
<evidence type="ECO:0000313" key="1">
    <source>
        <dbReference type="EMBL" id="SFO09688.1"/>
    </source>
</evidence>
<sequence length="162" mass="18383">MYRIKNHQYIHTTLLVGWLLYGAEKGYTGEVITERFDPRIAQIISQEKSYLTQGGLSGREGQLEVYGALVSSPCSFVISLNRQNIQEKELIIDLVDCGEGELSKNPSLPINVTLTVPKLFKQTTKLYQRSDWNIHQGNPQLKISSDRLPKGNSNLRLEITYD</sequence>
<dbReference type="RefSeq" id="WP_092521466.1">
    <property type="nucleotide sequence ID" value="NZ_CAWRAH010000042.1"/>
</dbReference>
<protein>
    <submittedName>
        <fullName evidence="1">Pilus-assembly fibrillin subunit, chaperone</fullName>
    </submittedName>
</protein>